<evidence type="ECO:0000313" key="3">
    <source>
        <dbReference type="WBParaSite" id="BPAG_0000497701-mRNA-1"/>
    </source>
</evidence>
<dbReference type="AlphaFoldDB" id="A0A0N4T9U0"/>
<dbReference type="EMBL" id="UZAD01002953">
    <property type="protein sequence ID" value="VDN86127.1"/>
    <property type="molecule type" value="Genomic_DNA"/>
</dbReference>
<reference evidence="3" key="1">
    <citation type="submission" date="2017-02" db="UniProtKB">
        <authorList>
            <consortium name="WormBaseParasite"/>
        </authorList>
    </citation>
    <scope>IDENTIFICATION</scope>
</reference>
<sequence>MRTSDYVYDRDLELALELSRQSYKEESRKRRENAYAQDLICWDDVEKNTQEVNECNADIRSRCLTYTHTFPYSFFFFFFLSKFKRSV</sequence>
<evidence type="ECO:0000313" key="2">
    <source>
        <dbReference type="Proteomes" id="UP000278627"/>
    </source>
</evidence>
<proteinExistence type="predicted"/>
<reference evidence="1 2" key="2">
    <citation type="submission" date="2018-11" db="EMBL/GenBank/DDBJ databases">
        <authorList>
            <consortium name="Pathogen Informatics"/>
        </authorList>
    </citation>
    <scope>NUCLEOTIDE SEQUENCE [LARGE SCALE GENOMIC DNA]</scope>
</reference>
<gene>
    <name evidence="1" type="ORF">BPAG_LOCUS4941</name>
</gene>
<evidence type="ECO:0000313" key="1">
    <source>
        <dbReference type="EMBL" id="VDN86127.1"/>
    </source>
</evidence>
<accession>A0A0N4T9U0</accession>
<organism evidence="3">
    <name type="scientific">Brugia pahangi</name>
    <name type="common">Filarial nematode worm</name>
    <dbReference type="NCBI Taxonomy" id="6280"/>
    <lineage>
        <taxon>Eukaryota</taxon>
        <taxon>Metazoa</taxon>
        <taxon>Ecdysozoa</taxon>
        <taxon>Nematoda</taxon>
        <taxon>Chromadorea</taxon>
        <taxon>Rhabditida</taxon>
        <taxon>Spirurina</taxon>
        <taxon>Spiruromorpha</taxon>
        <taxon>Filarioidea</taxon>
        <taxon>Onchocercidae</taxon>
        <taxon>Brugia</taxon>
    </lineage>
</organism>
<keyword evidence="2" id="KW-1185">Reference proteome</keyword>
<dbReference type="WBParaSite" id="BPAG_0000497701-mRNA-1">
    <property type="protein sequence ID" value="BPAG_0000497701-mRNA-1"/>
    <property type="gene ID" value="BPAG_0000497701"/>
</dbReference>
<name>A0A0N4T9U0_BRUPA</name>
<dbReference type="Proteomes" id="UP000278627">
    <property type="component" value="Unassembled WGS sequence"/>
</dbReference>
<protein>
    <submittedName>
        <fullName evidence="1 3">Uncharacterized protein</fullName>
    </submittedName>
</protein>
<dbReference type="STRING" id="6280.A0A0N4T9U0"/>